<dbReference type="InterPro" id="IPR017853">
    <property type="entry name" value="GH"/>
</dbReference>
<sequence>MGASSLRQSLLLRLALLLFLAEHGVLGRNYSRDDFPSDFVFGAGTSAYQYEGAVDEDGRKASIWDTFTHEGRAPHKSNGDVASDGYHKYKEDVKLMSDMGLEAYKFSISWSRLLPDGRGVINSKGLNYYNNVVNEIFNQGIKLHVTLYHGDLPQVLQDEYGGWLNKRIVDDFKEYANVCFREFGDRVSQWITFAEPNIMAMAGYDRGFFAPGRCSYPFGPNRCAAGNSTTEPYIVAHNVLLTHARVVELYRNTYQDNQGGQIGMNIYSMWYYPLTSSLLDFVATKRALDFLIGWYLHPLIFGDYPEIMKKNAGGRLPSFTQEQLELVKGSFDFISLNHYTSSFVSDNSNNSQLSQRDYIADKFVEIRGLRNGTETKGLPTKLLTDPLGLLRMLEHIKENYENPSVYIEENGYGLGAADILADTDRINYLSVYIGSVLDAMRNGVKVKGYFVWSFVDLFEVLSGYNSCFGLYRVDFDDEERTRSPKLSAYWYSNFLKKNIEVIDFEGIAAGEKFF</sequence>
<dbReference type="EMBL" id="JBBWWQ010000004">
    <property type="protein sequence ID" value="KAK8949265.1"/>
    <property type="molecule type" value="Genomic_DNA"/>
</dbReference>
<comment type="caution">
    <text evidence="7">The sequence shown here is derived from an EMBL/GenBank/DDBJ whole genome shotgun (WGS) entry which is preliminary data.</text>
</comment>
<keyword evidence="4" id="KW-0325">Glycoprotein</keyword>
<accession>A0AAP0GBA9</accession>
<keyword evidence="2 6" id="KW-0732">Signal</keyword>
<protein>
    <submittedName>
        <fullName evidence="7">Beta-glucosidase 22</fullName>
    </submittedName>
</protein>
<keyword evidence="8" id="KW-1185">Reference proteome</keyword>
<dbReference type="SUPFAM" id="SSF51445">
    <property type="entry name" value="(Trans)glycosidases"/>
    <property type="match status" value="1"/>
</dbReference>
<dbReference type="InterPro" id="IPR001360">
    <property type="entry name" value="Glyco_hydro_1"/>
</dbReference>
<dbReference type="Pfam" id="PF00232">
    <property type="entry name" value="Glyco_hydro_1"/>
    <property type="match status" value="1"/>
</dbReference>
<dbReference type="FunFam" id="3.20.20.80:FF:000069">
    <property type="entry name" value="Beta-glucosidase 1"/>
    <property type="match status" value="1"/>
</dbReference>
<dbReference type="Proteomes" id="UP001418222">
    <property type="component" value="Unassembled WGS sequence"/>
</dbReference>
<organism evidence="7 8">
    <name type="scientific">Platanthera zijinensis</name>
    <dbReference type="NCBI Taxonomy" id="2320716"/>
    <lineage>
        <taxon>Eukaryota</taxon>
        <taxon>Viridiplantae</taxon>
        <taxon>Streptophyta</taxon>
        <taxon>Embryophyta</taxon>
        <taxon>Tracheophyta</taxon>
        <taxon>Spermatophyta</taxon>
        <taxon>Magnoliopsida</taxon>
        <taxon>Liliopsida</taxon>
        <taxon>Asparagales</taxon>
        <taxon>Orchidaceae</taxon>
        <taxon>Orchidoideae</taxon>
        <taxon>Orchideae</taxon>
        <taxon>Orchidinae</taxon>
        <taxon>Platanthera</taxon>
    </lineage>
</organism>
<dbReference type="InterPro" id="IPR033132">
    <property type="entry name" value="GH_1_N_CS"/>
</dbReference>
<dbReference type="GO" id="GO:0005975">
    <property type="term" value="P:carbohydrate metabolic process"/>
    <property type="evidence" value="ECO:0007669"/>
    <property type="project" value="InterPro"/>
</dbReference>
<evidence type="ECO:0000256" key="1">
    <source>
        <dbReference type="ARBA" id="ARBA00010838"/>
    </source>
</evidence>
<dbReference type="PRINTS" id="PR00131">
    <property type="entry name" value="GLHYDRLASE1"/>
</dbReference>
<reference evidence="7 8" key="1">
    <citation type="journal article" date="2022" name="Nat. Plants">
        <title>Genomes of leafy and leafless Platanthera orchids illuminate the evolution of mycoheterotrophy.</title>
        <authorList>
            <person name="Li M.H."/>
            <person name="Liu K.W."/>
            <person name="Li Z."/>
            <person name="Lu H.C."/>
            <person name="Ye Q.L."/>
            <person name="Zhang D."/>
            <person name="Wang J.Y."/>
            <person name="Li Y.F."/>
            <person name="Zhong Z.M."/>
            <person name="Liu X."/>
            <person name="Yu X."/>
            <person name="Liu D.K."/>
            <person name="Tu X.D."/>
            <person name="Liu B."/>
            <person name="Hao Y."/>
            <person name="Liao X.Y."/>
            <person name="Jiang Y.T."/>
            <person name="Sun W.H."/>
            <person name="Chen J."/>
            <person name="Chen Y.Q."/>
            <person name="Ai Y."/>
            <person name="Zhai J.W."/>
            <person name="Wu S.S."/>
            <person name="Zhou Z."/>
            <person name="Hsiao Y.Y."/>
            <person name="Wu W.L."/>
            <person name="Chen Y.Y."/>
            <person name="Lin Y.F."/>
            <person name="Hsu J.L."/>
            <person name="Li C.Y."/>
            <person name="Wang Z.W."/>
            <person name="Zhao X."/>
            <person name="Zhong W.Y."/>
            <person name="Ma X.K."/>
            <person name="Ma L."/>
            <person name="Huang J."/>
            <person name="Chen G.Z."/>
            <person name="Huang M.Z."/>
            <person name="Huang L."/>
            <person name="Peng D.H."/>
            <person name="Luo Y.B."/>
            <person name="Zou S.Q."/>
            <person name="Chen S.P."/>
            <person name="Lan S."/>
            <person name="Tsai W.C."/>
            <person name="Van de Peer Y."/>
            <person name="Liu Z.J."/>
        </authorList>
    </citation>
    <scope>NUCLEOTIDE SEQUENCE [LARGE SCALE GENOMIC DNA]</scope>
    <source>
        <strain evidence="7">Lor287</strain>
    </source>
</reference>
<gene>
    <name evidence="7" type="primary">BGLU22</name>
    <name evidence="7" type="ORF">KSP39_PZI005917</name>
</gene>
<evidence type="ECO:0000313" key="7">
    <source>
        <dbReference type="EMBL" id="KAK8949265.1"/>
    </source>
</evidence>
<dbReference type="PANTHER" id="PTHR10353">
    <property type="entry name" value="GLYCOSYL HYDROLASE"/>
    <property type="match status" value="1"/>
</dbReference>
<feature type="signal peptide" evidence="6">
    <location>
        <begin position="1"/>
        <end position="27"/>
    </location>
</feature>
<evidence type="ECO:0000313" key="8">
    <source>
        <dbReference type="Proteomes" id="UP001418222"/>
    </source>
</evidence>
<keyword evidence="3" id="KW-0378">Hydrolase</keyword>
<proteinExistence type="inferred from homology"/>
<evidence type="ECO:0000256" key="5">
    <source>
        <dbReference type="RuleBase" id="RU003690"/>
    </source>
</evidence>
<dbReference type="PROSITE" id="PS00653">
    <property type="entry name" value="GLYCOSYL_HYDROL_F1_2"/>
    <property type="match status" value="1"/>
</dbReference>
<dbReference type="Gene3D" id="3.20.20.80">
    <property type="entry name" value="Glycosidases"/>
    <property type="match status" value="1"/>
</dbReference>
<evidence type="ECO:0000256" key="6">
    <source>
        <dbReference type="SAM" id="SignalP"/>
    </source>
</evidence>
<evidence type="ECO:0000256" key="4">
    <source>
        <dbReference type="ARBA" id="ARBA00023180"/>
    </source>
</evidence>
<feature type="chain" id="PRO_5042816047" evidence="6">
    <location>
        <begin position="28"/>
        <end position="514"/>
    </location>
</feature>
<name>A0AAP0GBA9_9ASPA</name>
<dbReference type="AlphaFoldDB" id="A0AAP0GBA9"/>
<dbReference type="GO" id="GO:0008422">
    <property type="term" value="F:beta-glucosidase activity"/>
    <property type="evidence" value="ECO:0007669"/>
    <property type="project" value="TreeGrafter"/>
</dbReference>
<evidence type="ECO:0000256" key="2">
    <source>
        <dbReference type="ARBA" id="ARBA00022729"/>
    </source>
</evidence>
<evidence type="ECO:0000256" key="3">
    <source>
        <dbReference type="ARBA" id="ARBA00022801"/>
    </source>
</evidence>
<dbReference type="PANTHER" id="PTHR10353:SF29">
    <property type="entry name" value="BETA-GLUCOSIDASE 11"/>
    <property type="match status" value="1"/>
</dbReference>
<comment type="similarity">
    <text evidence="1 5">Belongs to the glycosyl hydrolase 1 family.</text>
</comment>